<protein>
    <recommendedName>
        <fullName evidence="1">F-box domain-containing protein</fullName>
    </recommendedName>
</protein>
<dbReference type="EMBL" id="JAZDWU010000011">
    <property type="protein sequence ID" value="KAK9987368.1"/>
    <property type="molecule type" value="Genomic_DNA"/>
</dbReference>
<evidence type="ECO:0000313" key="2">
    <source>
        <dbReference type="EMBL" id="KAK9987368.1"/>
    </source>
</evidence>
<dbReference type="PANTHER" id="PTHR31672">
    <property type="entry name" value="BNACNNG10540D PROTEIN"/>
    <property type="match status" value="1"/>
</dbReference>
<dbReference type="AlphaFoldDB" id="A0AAW2BNY8"/>
<comment type="caution">
    <text evidence="2">The sequence shown here is derived from an EMBL/GenBank/DDBJ whole genome shotgun (WGS) entry which is preliminary data.</text>
</comment>
<dbReference type="InterPro" id="IPR050796">
    <property type="entry name" value="SCF_F-box_component"/>
</dbReference>
<organism evidence="2 3">
    <name type="scientific">Lithocarpus litseifolius</name>
    <dbReference type="NCBI Taxonomy" id="425828"/>
    <lineage>
        <taxon>Eukaryota</taxon>
        <taxon>Viridiplantae</taxon>
        <taxon>Streptophyta</taxon>
        <taxon>Embryophyta</taxon>
        <taxon>Tracheophyta</taxon>
        <taxon>Spermatophyta</taxon>
        <taxon>Magnoliopsida</taxon>
        <taxon>eudicotyledons</taxon>
        <taxon>Gunneridae</taxon>
        <taxon>Pentapetalae</taxon>
        <taxon>rosids</taxon>
        <taxon>fabids</taxon>
        <taxon>Fagales</taxon>
        <taxon>Fagaceae</taxon>
        <taxon>Lithocarpus</taxon>
    </lineage>
</organism>
<dbReference type="NCBIfam" id="TIGR01640">
    <property type="entry name" value="F_box_assoc_1"/>
    <property type="match status" value="1"/>
</dbReference>
<keyword evidence="3" id="KW-1185">Reference proteome</keyword>
<accession>A0AAW2BNY8</accession>
<dbReference type="InterPro" id="IPR036047">
    <property type="entry name" value="F-box-like_dom_sf"/>
</dbReference>
<dbReference type="Pfam" id="PF08268">
    <property type="entry name" value="FBA_3"/>
    <property type="match status" value="1"/>
</dbReference>
<proteinExistence type="predicted"/>
<sequence length="383" mass="43521">MSDSKKSIRWGYLPDEILTHIFTFLPIKSIIICTSVSKTWKSLIQNPTFISTHLHHSHNKIKNNLLLLRLSRNDKKVYTLHKEGDLDFTEYTSFDSPFHGPHLQHPHHYVIDTCNGLLCLSNGSPNLANKLFLWNPCVRKLLQFPIPRVTFDIYGMHPASFGFGFDPKTNDYKVVRILPIFSFPLDSGISRPVVEVFSLSTGEWRMLSASASLPPICAIISSGPPAFANGALHWIAITNDNKPFVSVFDLGDEVFRQIQLPELPSYSVRMLWTYVSVYGNSIAGFQRRLRGGQINMWVMKEYGVASSWTKFSYQVPKLGMYDPLPFGYRRNGDVILLNYGRGFVSWNPNSQDIKNLGYFDTFCGSYVESLVLLDKATKGVITY</sequence>
<evidence type="ECO:0000313" key="3">
    <source>
        <dbReference type="Proteomes" id="UP001459277"/>
    </source>
</evidence>
<dbReference type="Proteomes" id="UP001459277">
    <property type="component" value="Unassembled WGS sequence"/>
</dbReference>
<dbReference type="SUPFAM" id="SSF81383">
    <property type="entry name" value="F-box domain"/>
    <property type="match status" value="1"/>
</dbReference>
<dbReference type="InterPro" id="IPR017451">
    <property type="entry name" value="F-box-assoc_interact_dom"/>
</dbReference>
<evidence type="ECO:0000259" key="1">
    <source>
        <dbReference type="PROSITE" id="PS50181"/>
    </source>
</evidence>
<dbReference type="SMART" id="SM00256">
    <property type="entry name" value="FBOX"/>
    <property type="match status" value="1"/>
</dbReference>
<dbReference type="InterPro" id="IPR001810">
    <property type="entry name" value="F-box_dom"/>
</dbReference>
<dbReference type="PANTHER" id="PTHR31672:SF13">
    <property type="entry name" value="F-BOX PROTEIN CPR30-LIKE"/>
    <property type="match status" value="1"/>
</dbReference>
<gene>
    <name evidence="2" type="ORF">SO802_032319</name>
</gene>
<dbReference type="InterPro" id="IPR013187">
    <property type="entry name" value="F-box-assoc_dom_typ3"/>
</dbReference>
<reference evidence="2 3" key="1">
    <citation type="submission" date="2024-01" db="EMBL/GenBank/DDBJ databases">
        <title>A telomere-to-telomere, gap-free genome of sweet tea (Lithocarpus litseifolius).</title>
        <authorList>
            <person name="Zhou J."/>
        </authorList>
    </citation>
    <scope>NUCLEOTIDE SEQUENCE [LARGE SCALE GENOMIC DNA]</scope>
    <source>
        <strain evidence="2">Zhou-2022a</strain>
        <tissue evidence="2">Leaf</tissue>
    </source>
</reference>
<feature type="domain" description="F-box" evidence="1">
    <location>
        <begin position="7"/>
        <end position="53"/>
    </location>
</feature>
<name>A0AAW2BNY8_9ROSI</name>
<dbReference type="Pfam" id="PF00646">
    <property type="entry name" value="F-box"/>
    <property type="match status" value="1"/>
</dbReference>
<dbReference type="Gene3D" id="1.20.1280.50">
    <property type="match status" value="1"/>
</dbReference>
<dbReference type="PROSITE" id="PS50181">
    <property type="entry name" value="FBOX"/>
    <property type="match status" value="1"/>
</dbReference>